<dbReference type="PROSITE" id="PS50280">
    <property type="entry name" value="SET"/>
    <property type="match status" value="1"/>
</dbReference>
<dbReference type="Pfam" id="PF06127">
    <property type="entry name" value="Mpo1-like"/>
    <property type="match status" value="1"/>
</dbReference>
<keyword evidence="1" id="KW-1133">Transmembrane helix</keyword>
<dbReference type="SUPFAM" id="SSF82199">
    <property type="entry name" value="SET domain"/>
    <property type="match status" value="1"/>
</dbReference>
<evidence type="ECO:0000313" key="4">
    <source>
        <dbReference type="Proteomes" id="UP001327560"/>
    </source>
</evidence>
<dbReference type="InterPro" id="IPR053209">
    <property type="entry name" value="Gramillin-biosynth_MTr"/>
</dbReference>
<evidence type="ECO:0000259" key="2">
    <source>
        <dbReference type="PROSITE" id="PS50280"/>
    </source>
</evidence>
<dbReference type="CDD" id="cd20071">
    <property type="entry name" value="SET_SMYD"/>
    <property type="match status" value="1"/>
</dbReference>
<dbReference type="Gene3D" id="2.170.270.10">
    <property type="entry name" value="SET domain"/>
    <property type="match status" value="1"/>
</dbReference>
<accession>A0AAQ3Q860</accession>
<dbReference type="AlphaFoldDB" id="A0AAQ3Q860"/>
<organism evidence="3 4">
    <name type="scientific">Canna indica</name>
    <name type="common">Indian-shot</name>
    <dbReference type="NCBI Taxonomy" id="4628"/>
    <lineage>
        <taxon>Eukaryota</taxon>
        <taxon>Viridiplantae</taxon>
        <taxon>Streptophyta</taxon>
        <taxon>Embryophyta</taxon>
        <taxon>Tracheophyta</taxon>
        <taxon>Spermatophyta</taxon>
        <taxon>Magnoliopsida</taxon>
        <taxon>Liliopsida</taxon>
        <taxon>Zingiberales</taxon>
        <taxon>Cannaceae</taxon>
        <taxon>Canna</taxon>
    </lineage>
</organism>
<evidence type="ECO:0000313" key="3">
    <source>
        <dbReference type="EMBL" id="WOL02676.1"/>
    </source>
</evidence>
<dbReference type="InterPro" id="IPR001214">
    <property type="entry name" value="SET_dom"/>
</dbReference>
<dbReference type="InterPro" id="IPR011990">
    <property type="entry name" value="TPR-like_helical_dom_sf"/>
</dbReference>
<dbReference type="PANTHER" id="PTHR47643:SF2">
    <property type="entry name" value="TPR DOMAIN PROTEIN (AFU_ORTHOLOGUE AFUA_5G12710)"/>
    <property type="match status" value="1"/>
</dbReference>
<dbReference type="Proteomes" id="UP001327560">
    <property type="component" value="Chromosome 3"/>
</dbReference>
<sequence>MKLSLDEQLQQLRSKATELVLREDWQEYINLYSHLISLCRHHLLSGSDDVASGSLQRTLCLAHSNRAEALFRTRDLSGALHDCDSALDLDPAHVKSLLCKTRVLLDLHRYSPASDCLKLALAGQTTGTAAAEAARELLERCRKLEAQSRSGKLDISDWVLNGFSEKCPDLAEYVGPVEIRRSDNGGRGLFATKSLEAGTPLVVTRAVAIERGILPESGDVHGESARMVMWKDFVDMILKIADKCSRTLYLIYQLSTGTEQSEPQIPDAGLFKPDAADELFDRESKELDIDRILKILDVNCLTEEEFSSKIQGKQNNYYGVGLWLLPSFVNHSCAPNARRLHIGDRVVIHASRDVKAGEEITYAYFDVLSPLDNRRKMAKRWGFECGCERCKFEVASCFSQEMRDLEMAMKGGANIEGVVVRLEEGLRKWMVKRKEKGFLRASLWQAYSSVYESERLMRRCGRRIPAAAAVAESGLLDSEKHFAFYGAYHSNPTNVFIHALFVWPIFYTSLILFHFTTPLLNLPSWLGGDVLVLNLGFVFAAIFGLFYVFMDRKAGSLAAVLCILCWIGSAHLARRLGFSLAWKVC</sequence>
<name>A0AAQ3Q860_9LILI</name>
<evidence type="ECO:0000256" key="1">
    <source>
        <dbReference type="SAM" id="Phobius"/>
    </source>
</evidence>
<keyword evidence="1" id="KW-0812">Transmembrane</keyword>
<gene>
    <name evidence="3" type="ORF">Cni_G11395</name>
</gene>
<keyword evidence="4" id="KW-1185">Reference proteome</keyword>
<feature type="transmembrane region" description="Helical" evidence="1">
    <location>
        <begin position="495"/>
        <end position="513"/>
    </location>
</feature>
<dbReference type="SMART" id="SM00317">
    <property type="entry name" value="SET"/>
    <property type="match status" value="1"/>
</dbReference>
<reference evidence="3 4" key="1">
    <citation type="submission" date="2023-10" db="EMBL/GenBank/DDBJ databases">
        <title>Chromosome-scale genome assembly provides insights into flower coloration mechanisms of Canna indica.</title>
        <authorList>
            <person name="Li C."/>
        </authorList>
    </citation>
    <scope>NUCLEOTIDE SEQUENCE [LARGE SCALE GENOMIC DNA]</scope>
    <source>
        <tissue evidence="3">Flower</tissue>
    </source>
</reference>
<dbReference type="InterPro" id="IPR019734">
    <property type="entry name" value="TPR_rpt"/>
</dbReference>
<dbReference type="PANTHER" id="PTHR47643">
    <property type="entry name" value="TPR DOMAIN PROTEIN (AFU_ORTHOLOGUE AFUA_5G12710)"/>
    <property type="match status" value="1"/>
</dbReference>
<dbReference type="SMART" id="SM00028">
    <property type="entry name" value="TPR"/>
    <property type="match status" value="1"/>
</dbReference>
<dbReference type="EMBL" id="CP136892">
    <property type="protein sequence ID" value="WOL02676.1"/>
    <property type="molecule type" value="Genomic_DNA"/>
</dbReference>
<dbReference type="Gene3D" id="1.25.40.10">
    <property type="entry name" value="Tetratricopeptide repeat domain"/>
    <property type="match status" value="1"/>
</dbReference>
<feature type="transmembrane region" description="Helical" evidence="1">
    <location>
        <begin position="525"/>
        <end position="548"/>
    </location>
</feature>
<feature type="domain" description="SET" evidence="2">
    <location>
        <begin position="175"/>
        <end position="365"/>
    </location>
</feature>
<proteinExistence type="predicted"/>
<dbReference type="InterPro" id="IPR009305">
    <property type="entry name" value="Mpo1-like"/>
</dbReference>
<protein>
    <recommendedName>
        <fullName evidence="2">SET domain-containing protein</fullName>
    </recommendedName>
</protein>
<dbReference type="InterPro" id="IPR046341">
    <property type="entry name" value="SET_dom_sf"/>
</dbReference>
<dbReference type="Pfam" id="PF00856">
    <property type="entry name" value="SET"/>
    <property type="match status" value="1"/>
</dbReference>
<keyword evidence="1" id="KW-0472">Membrane</keyword>
<feature type="transmembrane region" description="Helical" evidence="1">
    <location>
        <begin position="554"/>
        <end position="573"/>
    </location>
</feature>
<dbReference type="SUPFAM" id="SSF48452">
    <property type="entry name" value="TPR-like"/>
    <property type="match status" value="1"/>
</dbReference>